<dbReference type="Gene3D" id="2.60.120.200">
    <property type="match status" value="2"/>
</dbReference>
<protein>
    <recommendedName>
        <fullName evidence="2">LamG-like jellyroll fold domain-containing protein</fullName>
    </recommendedName>
</protein>
<evidence type="ECO:0008006" key="2">
    <source>
        <dbReference type="Google" id="ProtNLM"/>
    </source>
</evidence>
<accession>A0A6C0BNM4</accession>
<dbReference type="AlphaFoldDB" id="A0A6C0BNM4"/>
<sequence>MISSGQTVVPNQWNHLALKLKKSTNEVSFSLNNSNVSVNNADLSLFSFNSDESLKIGHDSDGIASNFLGEMDNFTIYNKVISDEQIEDNHATFPIFQLETSGDASVLKSDITIGNSVTTNSRNYNNIPNSAFTLDGSSSSHIEVSEKDYNNYSLKQMTFSTWINPSTLTSQNTPLLTKSLMQGEMQIGINNAGKLYFNINNKKIDDVSSTYDKITNVVNTNATIRATTLTYYYVMAFPYSKSPKQNILDIMNGTASSNVITNSISTNTVVDLSLTNVVFDNLTHKSFNVVPKVHIYLLVSTHTLSDLLLNKNTLIINKDYIISESIVNFVSNVYEPYVHISTLVVNTGGGSVTFSTSVFSNSIFISNVKYIIFEQSVDLSDINTVKTFIKNNGTLLPLSSSPINALKEFTDIVYSDKAFTALNSQSGTASILEGSIYTLAVMATYSNGVSAFTTKSST</sequence>
<dbReference type="Pfam" id="PF13385">
    <property type="entry name" value="Laminin_G_3"/>
    <property type="match status" value="1"/>
</dbReference>
<evidence type="ECO:0000313" key="1">
    <source>
        <dbReference type="EMBL" id="QHS94015.1"/>
    </source>
</evidence>
<name>A0A6C0BNM4_9ZZZZ</name>
<proteinExistence type="predicted"/>
<dbReference type="SUPFAM" id="SSF49899">
    <property type="entry name" value="Concanavalin A-like lectins/glucanases"/>
    <property type="match status" value="2"/>
</dbReference>
<dbReference type="InterPro" id="IPR013320">
    <property type="entry name" value="ConA-like_dom_sf"/>
</dbReference>
<dbReference type="EMBL" id="MN739215">
    <property type="protein sequence ID" value="QHS94015.1"/>
    <property type="molecule type" value="Genomic_DNA"/>
</dbReference>
<reference evidence="1" key="1">
    <citation type="journal article" date="2020" name="Nature">
        <title>Giant virus diversity and host interactions through global metagenomics.</title>
        <authorList>
            <person name="Schulz F."/>
            <person name="Roux S."/>
            <person name="Paez-Espino D."/>
            <person name="Jungbluth S."/>
            <person name="Walsh D.A."/>
            <person name="Denef V.J."/>
            <person name="McMahon K.D."/>
            <person name="Konstantinidis K.T."/>
            <person name="Eloe-Fadrosh E.A."/>
            <person name="Kyrpides N.C."/>
            <person name="Woyke T."/>
        </authorList>
    </citation>
    <scope>NUCLEOTIDE SEQUENCE</scope>
    <source>
        <strain evidence="1">GVMAG-M-3300018416-26</strain>
    </source>
</reference>
<organism evidence="1">
    <name type="scientific">viral metagenome</name>
    <dbReference type="NCBI Taxonomy" id="1070528"/>
    <lineage>
        <taxon>unclassified sequences</taxon>
        <taxon>metagenomes</taxon>
        <taxon>organismal metagenomes</taxon>
    </lineage>
</organism>